<gene>
    <name evidence="1" type="ORF">L1987_47859</name>
</gene>
<reference evidence="2" key="1">
    <citation type="journal article" date="2022" name="Mol. Ecol. Resour.">
        <title>The genomes of chicory, endive, great burdock and yacon provide insights into Asteraceae palaeo-polyploidization history and plant inulin production.</title>
        <authorList>
            <person name="Fan W."/>
            <person name="Wang S."/>
            <person name="Wang H."/>
            <person name="Wang A."/>
            <person name="Jiang F."/>
            <person name="Liu H."/>
            <person name="Zhao H."/>
            <person name="Xu D."/>
            <person name="Zhang Y."/>
        </authorList>
    </citation>
    <scope>NUCLEOTIDE SEQUENCE [LARGE SCALE GENOMIC DNA]</scope>
    <source>
        <strain evidence="2">cv. Yunnan</strain>
    </source>
</reference>
<accession>A0ACB9FPQ1</accession>
<dbReference type="EMBL" id="CM042033">
    <property type="protein sequence ID" value="KAI3773334.1"/>
    <property type="molecule type" value="Genomic_DNA"/>
</dbReference>
<comment type="caution">
    <text evidence="1">The sequence shown here is derived from an EMBL/GenBank/DDBJ whole genome shotgun (WGS) entry which is preliminary data.</text>
</comment>
<evidence type="ECO:0000313" key="1">
    <source>
        <dbReference type="EMBL" id="KAI3773334.1"/>
    </source>
</evidence>
<protein>
    <submittedName>
        <fullName evidence="1">Uncharacterized protein</fullName>
    </submittedName>
</protein>
<keyword evidence="2" id="KW-1185">Reference proteome</keyword>
<sequence>MCQLPPTAATPTTATIEPWPTKSRVLPLAIDVAGKGFLRLRRWRFHVRTIQYTPTFRQFLHRRSTTCSVIRRLVNFVDDTKRG</sequence>
<dbReference type="Proteomes" id="UP001056120">
    <property type="component" value="Linkage Group LG16"/>
</dbReference>
<organism evidence="1 2">
    <name type="scientific">Smallanthus sonchifolius</name>
    <dbReference type="NCBI Taxonomy" id="185202"/>
    <lineage>
        <taxon>Eukaryota</taxon>
        <taxon>Viridiplantae</taxon>
        <taxon>Streptophyta</taxon>
        <taxon>Embryophyta</taxon>
        <taxon>Tracheophyta</taxon>
        <taxon>Spermatophyta</taxon>
        <taxon>Magnoliopsida</taxon>
        <taxon>eudicotyledons</taxon>
        <taxon>Gunneridae</taxon>
        <taxon>Pentapetalae</taxon>
        <taxon>asterids</taxon>
        <taxon>campanulids</taxon>
        <taxon>Asterales</taxon>
        <taxon>Asteraceae</taxon>
        <taxon>Asteroideae</taxon>
        <taxon>Heliantheae alliance</taxon>
        <taxon>Millerieae</taxon>
        <taxon>Smallanthus</taxon>
    </lineage>
</organism>
<name>A0ACB9FPQ1_9ASTR</name>
<proteinExistence type="predicted"/>
<reference evidence="1 2" key="2">
    <citation type="journal article" date="2022" name="Mol. Ecol. Resour.">
        <title>The genomes of chicory, endive, great burdock and yacon provide insights into Asteraceae paleo-polyploidization history and plant inulin production.</title>
        <authorList>
            <person name="Fan W."/>
            <person name="Wang S."/>
            <person name="Wang H."/>
            <person name="Wang A."/>
            <person name="Jiang F."/>
            <person name="Liu H."/>
            <person name="Zhao H."/>
            <person name="Xu D."/>
            <person name="Zhang Y."/>
        </authorList>
    </citation>
    <scope>NUCLEOTIDE SEQUENCE [LARGE SCALE GENOMIC DNA]</scope>
    <source>
        <strain evidence="2">cv. Yunnan</strain>
        <tissue evidence="1">Leaves</tissue>
    </source>
</reference>
<evidence type="ECO:0000313" key="2">
    <source>
        <dbReference type="Proteomes" id="UP001056120"/>
    </source>
</evidence>